<evidence type="ECO:0000313" key="6">
    <source>
        <dbReference type="EMBL" id="MUG48081.1"/>
    </source>
</evidence>
<keyword evidence="4" id="KW-0812">Transmembrane</keyword>
<dbReference type="Pfam" id="PF01522">
    <property type="entry name" value="Polysacc_deac_1"/>
    <property type="match status" value="1"/>
</dbReference>
<dbReference type="GO" id="GO:0005975">
    <property type="term" value="P:carbohydrate metabolic process"/>
    <property type="evidence" value="ECO:0007669"/>
    <property type="project" value="InterPro"/>
</dbReference>
<sequence>MSVQVYQVKLLELHSVHKELDQSYLRVKLTSDQELELLWHIDEETAASLLAILEPEGVYKYRLSFHSSWNSAKNQYESFLTKTYRDQSERVYFSCSEAYVSGLNAIKNNEPASEIQTRSAKSEVPPPQESPAAKVVRQPKLQRRLTWSAVALLSLVFTVLLGSSVPTFIYKAASGEMASVSIGESEINRNFAGYVAGHRAVTVSSQFKTSPTGEPRQSLQESVQPALPTVALEETVTFNLPKGKVALTFDDGPSKYTKAITDILTEHEVGGSFFFVGKNVKKYPESVQYAKSSGYTVGSHSMNHLELPKLSSDKQKYEITHPNELIQKITNEPVVLFRPPYGAYNDSITDIVRGIDNKMVLWNVDTKDWESRDAEKIYNSVAKTKVNGSIILLHESQATVDALPRIIQFLKEQNLELVNLQ</sequence>
<protein>
    <submittedName>
        <fullName evidence="6">Polysaccharide deacetylase family protein</fullName>
    </submittedName>
</protein>
<dbReference type="SUPFAM" id="SSF88713">
    <property type="entry name" value="Glycoside hydrolase/deacetylase"/>
    <property type="match status" value="1"/>
</dbReference>
<dbReference type="PROSITE" id="PS51677">
    <property type="entry name" value="NODB"/>
    <property type="match status" value="1"/>
</dbReference>
<dbReference type="PANTHER" id="PTHR10587:SF133">
    <property type="entry name" value="CHITIN DEACETYLASE 1-RELATED"/>
    <property type="match status" value="1"/>
</dbReference>
<dbReference type="OrthoDB" id="9812065at2"/>
<gene>
    <name evidence="6" type="ORF">GNP95_24360</name>
</gene>
<dbReference type="GO" id="GO:0016810">
    <property type="term" value="F:hydrolase activity, acting on carbon-nitrogen (but not peptide) bonds"/>
    <property type="evidence" value="ECO:0007669"/>
    <property type="project" value="InterPro"/>
</dbReference>
<evidence type="ECO:0000256" key="4">
    <source>
        <dbReference type="SAM" id="Phobius"/>
    </source>
</evidence>
<feature type="transmembrane region" description="Helical" evidence="4">
    <location>
        <begin position="147"/>
        <end position="170"/>
    </location>
</feature>
<dbReference type="InterPro" id="IPR002509">
    <property type="entry name" value="NODB_dom"/>
</dbReference>
<evidence type="ECO:0000259" key="5">
    <source>
        <dbReference type="PROSITE" id="PS51677"/>
    </source>
</evidence>
<dbReference type="Gene3D" id="3.20.20.370">
    <property type="entry name" value="Glycoside hydrolase/deacetylase"/>
    <property type="match status" value="1"/>
</dbReference>
<reference evidence="6 7" key="1">
    <citation type="submission" date="2019-11" db="EMBL/GenBank/DDBJ databases">
        <title>Draft genome sequences of five Paenibacillus species of dairy origin.</title>
        <authorList>
            <person name="Olajide A.M."/>
            <person name="Chen S."/>
            <person name="Lapointe G."/>
        </authorList>
    </citation>
    <scope>NUCLEOTIDE SEQUENCE [LARGE SCALE GENOMIC DNA]</scope>
    <source>
        <strain evidence="6 7">12CR55</strain>
    </source>
</reference>
<evidence type="ECO:0000256" key="2">
    <source>
        <dbReference type="ARBA" id="ARBA00022801"/>
    </source>
</evidence>
<keyword evidence="4" id="KW-0472">Membrane</keyword>
<accession>A0A7X2Z5W9</accession>
<dbReference type="CDD" id="cd10917">
    <property type="entry name" value="CE4_NodB_like_6s_7s"/>
    <property type="match status" value="1"/>
</dbReference>
<feature type="domain" description="NodB homology" evidence="5">
    <location>
        <begin position="243"/>
        <end position="418"/>
    </location>
</feature>
<keyword evidence="1" id="KW-0479">Metal-binding</keyword>
<dbReference type="GO" id="GO:0046872">
    <property type="term" value="F:metal ion binding"/>
    <property type="evidence" value="ECO:0007669"/>
    <property type="project" value="UniProtKB-KW"/>
</dbReference>
<dbReference type="Proteomes" id="UP000447876">
    <property type="component" value="Unassembled WGS sequence"/>
</dbReference>
<proteinExistence type="predicted"/>
<evidence type="ECO:0000256" key="1">
    <source>
        <dbReference type="ARBA" id="ARBA00022723"/>
    </source>
</evidence>
<dbReference type="RefSeq" id="WP_155613430.1">
    <property type="nucleotide sequence ID" value="NZ_WNZW01000019.1"/>
</dbReference>
<dbReference type="GO" id="GO:0016020">
    <property type="term" value="C:membrane"/>
    <property type="evidence" value="ECO:0007669"/>
    <property type="project" value="TreeGrafter"/>
</dbReference>
<dbReference type="AlphaFoldDB" id="A0A7X2Z5W9"/>
<comment type="caution">
    <text evidence="6">The sequence shown here is derived from an EMBL/GenBank/DDBJ whole genome shotgun (WGS) entry which is preliminary data.</text>
</comment>
<dbReference type="EMBL" id="WNZW01000019">
    <property type="protein sequence ID" value="MUG48081.1"/>
    <property type="molecule type" value="Genomic_DNA"/>
</dbReference>
<name>A0A7X2Z5W9_9BACL</name>
<feature type="region of interest" description="Disordered" evidence="3">
    <location>
        <begin position="111"/>
        <end position="135"/>
    </location>
</feature>
<dbReference type="InterPro" id="IPR011330">
    <property type="entry name" value="Glyco_hydro/deAcase_b/a-brl"/>
</dbReference>
<keyword evidence="2" id="KW-0378">Hydrolase</keyword>
<dbReference type="InterPro" id="IPR050248">
    <property type="entry name" value="Polysacc_deacetylase_ArnD"/>
</dbReference>
<keyword evidence="4" id="KW-1133">Transmembrane helix</keyword>
<organism evidence="6 7">
    <name type="scientific">Paenibacillus woosongensis</name>
    <dbReference type="NCBI Taxonomy" id="307580"/>
    <lineage>
        <taxon>Bacteria</taxon>
        <taxon>Bacillati</taxon>
        <taxon>Bacillota</taxon>
        <taxon>Bacilli</taxon>
        <taxon>Bacillales</taxon>
        <taxon>Paenibacillaceae</taxon>
        <taxon>Paenibacillus</taxon>
    </lineage>
</organism>
<dbReference type="PANTHER" id="PTHR10587">
    <property type="entry name" value="GLYCOSYL TRANSFERASE-RELATED"/>
    <property type="match status" value="1"/>
</dbReference>
<evidence type="ECO:0000313" key="7">
    <source>
        <dbReference type="Proteomes" id="UP000447876"/>
    </source>
</evidence>
<evidence type="ECO:0000256" key="3">
    <source>
        <dbReference type="SAM" id="MobiDB-lite"/>
    </source>
</evidence>